<gene>
    <name evidence="1" type="ORF">GAP32_241</name>
</gene>
<evidence type="ECO:0000313" key="1">
    <source>
        <dbReference type="EMBL" id="AFC21691.1"/>
    </source>
</evidence>
<proteinExistence type="predicted"/>
<organism evidence="1 2">
    <name type="scientific">Cronobacter phage vB_CsaM_GAP32</name>
    <dbReference type="NCBI Taxonomy" id="1141136"/>
    <lineage>
        <taxon>Viruses</taxon>
        <taxon>Duplodnaviria</taxon>
        <taxon>Heunggongvirae</taxon>
        <taxon>Uroviricota</taxon>
        <taxon>Caudoviricetes</taxon>
        <taxon>Mimasvirus</taxon>
        <taxon>Mimasvirus GAP32</taxon>
    </lineage>
</organism>
<dbReference type="KEGG" id="vg:13993981"/>
<keyword evidence="1" id="KW-0255">Endonuclease</keyword>
<dbReference type="OrthoDB" id="14712at10239"/>
<dbReference type="GO" id="GO:0004519">
    <property type="term" value="F:endonuclease activity"/>
    <property type="evidence" value="ECO:0007669"/>
    <property type="project" value="UniProtKB-KW"/>
</dbReference>
<reference evidence="1 2" key="1">
    <citation type="journal article" date="2014" name="Virology">
        <title>Supersize me: Cronobacter sakazakii phage GAP32.</title>
        <authorList>
            <person name="Abbasifar R."/>
            <person name="Griffiths M.W."/>
            <person name="Sabour P.M."/>
            <person name="Ackermann H.-W."/>
            <person name="Vandersteegen K."/>
            <person name="Lavigne R."/>
            <person name="Noben J.-P."/>
            <person name="Villa A.A."/>
            <person name="Abbasifar A."/>
            <person name="Nash J.H.E."/>
            <person name="Kropinski A.M."/>
        </authorList>
    </citation>
    <scope>NUCLEOTIDE SEQUENCE [LARGE SCALE GENOMIC DNA]</scope>
    <source>
        <strain evidence="1">GAP-32</strain>
    </source>
</reference>
<keyword evidence="2" id="KW-1185">Reference proteome</keyword>
<dbReference type="EMBL" id="JN882285">
    <property type="protein sequence ID" value="AFC21691.1"/>
    <property type="molecule type" value="Genomic_DNA"/>
</dbReference>
<protein>
    <submittedName>
        <fullName evidence="1">EndoVII packaging and recombination endonuclease</fullName>
    </submittedName>
</protein>
<dbReference type="RefSeq" id="YP_006987346.1">
    <property type="nucleotide sequence ID" value="NC_019401.1"/>
</dbReference>
<name>K4F637_9CAUD</name>
<evidence type="ECO:0000313" key="2">
    <source>
        <dbReference type="Proteomes" id="UP000000457"/>
    </source>
</evidence>
<dbReference type="GeneID" id="13993981"/>
<accession>K4F637</accession>
<dbReference type="Proteomes" id="UP000000457">
    <property type="component" value="Segment"/>
</dbReference>
<keyword evidence="1" id="KW-0378">Hydrolase</keyword>
<keyword evidence="1" id="KW-0540">Nuclease</keyword>
<sequence length="164" mass="18830">MAKKRLKNPKEAATYRNELLKKQKNIDPIIGIEITKPVLDHQHSGNQHCREVLQNEVNGWEGRVVNSFKRCLGHLTDKPVYEVLRNLADYIERNEKTPEDEQVIHHTALTVDVKKFKNLPATQQCTILESFGLVPESNTKKRANQARKLIRDGLLKMNDIKKGA</sequence>